<protein>
    <recommendedName>
        <fullName evidence="3">Transposase</fullName>
    </recommendedName>
</protein>
<dbReference type="PATRIC" id="fig|1172190.3.peg.2199"/>
<comment type="caution">
    <text evidence="1">The sequence shown here is derived from an EMBL/GenBank/DDBJ whole genome shotgun (WGS) entry which is preliminary data.</text>
</comment>
<dbReference type="PANTHER" id="PTHR33408:SF2">
    <property type="entry name" value="TRANSPOSASE DDE DOMAIN-CONTAINING PROTEIN"/>
    <property type="match status" value="1"/>
</dbReference>
<reference evidence="1 2" key="1">
    <citation type="submission" date="2013-07" db="EMBL/GenBank/DDBJ databases">
        <title>Sulfurimonas hongkongensis AST-10 Genome Sequencing.</title>
        <authorList>
            <person name="Cai L."/>
            <person name="Zhang T."/>
        </authorList>
    </citation>
    <scope>NUCLEOTIDE SEQUENCE [LARGE SCALE GENOMIC DNA]</scope>
    <source>
        <strain evidence="1 2">AST-10</strain>
    </source>
</reference>
<evidence type="ECO:0008006" key="3">
    <source>
        <dbReference type="Google" id="ProtNLM"/>
    </source>
</evidence>
<dbReference type="STRING" id="1172190.M947_11415"/>
<dbReference type="AlphaFoldDB" id="T0KLP7"/>
<organism evidence="1 2">
    <name type="scientific">Sulfurimonas hongkongensis</name>
    <dbReference type="NCBI Taxonomy" id="1172190"/>
    <lineage>
        <taxon>Bacteria</taxon>
        <taxon>Pseudomonadati</taxon>
        <taxon>Campylobacterota</taxon>
        <taxon>Epsilonproteobacteria</taxon>
        <taxon>Campylobacterales</taxon>
        <taxon>Sulfurimonadaceae</taxon>
        <taxon>Sulfurimonas</taxon>
    </lineage>
</organism>
<dbReference type="eggNOG" id="COG3666">
    <property type="taxonomic scope" value="Bacteria"/>
</dbReference>
<accession>T0KLP7</accession>
<evidence type="ECO:0000313" key="2">
    <source>
        <dbReference type="Proteomes" id="UP000015520"/>
    </source>
</evidence>
<sequence length="120" mass="13580">MWLTAGLKPTYKTIADFRKDNPNALKQVFKEFILLCKGIGLIGSEIVGLDGAFLRANASKNTLIMKRTIEEDIKKAEDATQEYLTTLEYSDEETTTNKLSKNLPNNLEKLLKKKQTLKLT</sequence>
<dbReference type="EMBL" id="AUPZ01000022">
    <property type="protein sequence ID" value="EQB34298.1"/>
    <property type="molecule type" value="Genomic_DNA"/>
</dbReference>
<evidence type="ECO:0000313" key="1">
    <source>
        <dbReference type="EMBL" id="EQB34298.1"/>
    </source>
</evidence>
<keyword evidence="2" id="KW-1185">Reference proteome</keyword>
<name>T0KLP7_9BACT</name>
<dbReference type="PANTHER" id="PTHR33408">
    <property type="entry name" value="TRANSPOSASE"/>
    <property type="match status" value="1"/>
</dbReference>
<dbReference type="OrthoDB" id="5368695at2"/>
<dbReference type="RefSeq" id="WP_021288515.1">
    <property type="nucleotide sequence ID" value="NZ_AUPZ01000022.1"/>
</dbReference>
<proteinExistence type="predicted"/>
<dbReference type="Proteomes" id="UP000015520">
    <property type="component" value="Unassembled WGS sequence"/>
</dbReference>
<gene>
    <name evidence="1" type="ORF">M947_11415</name>
</gene>